<dbReference type="EMBL" id="CP072384">
    <property type="protein sequence ID" value="QUC07291.1"/>
    <property type="molecule type" value="Genomic_DNA"/>
</dbReference>
<name>A0ABX7Y2N5_9ACTN</name>
<dbReference type="Proteomes" id="UP000678513">
    <property type="component" value="Chromosome"/>
</dbReference>
<dbReference type="RefSeq" id="WP_212321658.1">
    <property type="nucleotide sequence ID" value="NZ_AP024463.1"/>
</dbReference>
<evidence type="ECO:0000259" key="3">
    <source>
        <dbReference type="PROSITE" id="PS50966"/>
    </source>
</evidence>
<evidence type="ECO:0000313" key="5">
    <source>
        <dbReference type="Proteomes" id="UP000678513"/>
    </source>
</evidence>
<dbReference type="InterPro" id="IPR036237">
    <property type="entry name" value="Xyl_isomerase-like_sf"/>
</dbReference>
<keyword evidence="5" id="KW-1185">Reference proteome</keyword>
<feature type="region of interest" description="Disordered" evidence="2">
    <location>
        <begin position="91"/>
        <end position="115"/>
    </location>
</feature>
<protein>
    <submittedName>
        <fullName evidence="4">SWIM zinc finger family protein</fullName>
    </submittedName>
</protein>
<keyword evidence="1" id="KW-0862">Zinc</keyword>
<dbReference type="Pfam" id="PF04434">
    <property type="entry name" value="SWIM"/>
    <property type="match status" value="2"/>
</dbReference>
<dbReference type="PROSITE" id="PS50966">
    <property type="entry name" value="ZF_SWIM"/>
    <property type="match status" value="2"/>
</dbReference>
<feature type="compositionally biased region" description="Basic and acidic residues" evidence="2">
    <location>
        <begin position="94"/>
        <end position="103"/>
    </location>
</feature>
<keyword evidence="1" id="KW-0479">Metal-binding</keyword>
<proteinExistence type="predicted"/>
<sequence length="652" mass="69933">MTRPDLLALSETALEDLTNKGTLRRARKELGTTTLDVMEAENGTVTVTAGDDTTCVLYADRPFAEWSCTCLAASNCRHIIRAVLHYQASQSAPEAKKAPKADPCDSPEPANADSFDPAAITQDALEASLTATALRQAGELIRQGLLAHVGSVRGITVVRIHHPVPVSVRFLAGADLNYVRCTCRDPDPCLHVAMAVAAAGGRGFGETGLVCVAGDAWRPDPVLLAEIWHAVKELVTVGAEAGHRNLRGVWRRLASRAREAELHHVAGVLDELLDELARYEARSQEFTPSRLVSLAAELLARTASLSNGAPQRVPDRLVAGSPAQDTRVSKARLIGLGTEFIELDTDCRLVAYLVDARSGSPMRVTKRITDEDGKSSSRLAGSVVAGIAIGSWAGGQVMSLGGRMFGHGDFSHTNRPAVGLPAGAIDQLEAPFRVETVAELATQQTRLPAVLDDRSAGTDLAACRVTGVRNIHFDPASSCLVAELLDAAGQPLRLTLRHSARRDGSVRATLARLLSWERAFPAEAFVSGRWRWGARQPAVDPLLLVGDEVPFQPHIAEPTALELRLSVGDTGQPKLTSPGALLQELASLLGELLVAGADRIYRHDDGWREFIRQAQRAGSRLIADHVEAFLTDQDPGRIEQLLLVLALGQPLV</sequence>
<dbReference type="SUPFAM" id="SSF51658">
    <property type="entry name" value="Xylose isomerase-like"/>
    <property type="match status" value="1"/>
</dbReference>
<organism evidence="4 5">
    <name type="scientific">Arachnia rubra</name>
    <dbReference type="NCBI Taxonomy" id="1547448"/>
    <lineage>
        <taxon>Bacteria</taxon>
        <taxon>Bacillati</taxon>
        <taxon>Actinomycetota</taxon>
        <taxon>Actinomycetes</taxon>
        <taxon>Propionibacteriales</taxon>
        <taxon>Propionibacteriaceae</taxon>
        <taxon>Arachnia</taxon>
    </lineage>
</organism>
<feature type="domain" description="SWIM-type" evidence="3">
    <location>
        <begin position="166"/>
        <end position="200"/>
    </location>
</feature>
<gene>
    <name evidence="4" type="ORF">J5A65_10115</name>
</gene>
<evidence type="ECO:0000313" key="4">
    <source>
        <dbReference type="EMBL" id="QUC07291.1"/>
    </source>
</evidence>
<reference evidence="4 5" key="1">
    <citation type="submission" date="2021-03" db="EMBL/GenBank/DDBJ databases">
        <title>Human Oral Microbial Genomes.</title>
        <authorList>
            <person name="Johnston C.D."/>
            <person name="Chen T."/>
            <person name="Dewhirst F.E."/>
        </authorList>
    </citation>
    <scope>NUCLEOTIDE SEQUENCE [LARGE SCALE GENOMIC DNA]</scope>
    <source>
        <strain evidence="4 5">DSMZ 100122</strain>
    </source>
</reference>
<feature type="domain" description="SWIM-type" evidence="3">
    <location>
        <begin position="53"/>
        <end position="87"/>
    </location>
</feature>
<dbReference type="InterPro" id="IPR007527">
    <property type="entry name" value="Znf_SWIM"/>
</dbReference>
<evidence type="ECO:0000256" key="2">
    <source>
        <dbReference type="SAM" id="MobiDB-lite"/>
    </source>
</evidence>
<evidence type="ECO:0000256" key="1">
    <source>
        <dbReference type="PROSITE-ProRule" id="PRU00325"/>
    </source>
</evidence>
<accession>A0ABX7Y2N5</accession>
<keyword evidence="1" id="KW-0863">Zinc-finger</keyword>